<dbReference type="EMBL" id="JALBCA010000105">
    <property type="protein sequence ID" value="KAI2382877.1"/>
    <property type="molecule type" value="Genomic_DNA"/>
</dbReference>
<name>A0ACB8UQ52_9EURO</name>
<reference evidence="1" key="1">
    <citation type="journal article" date="2022" name="bioRxiv">
        <title>Population genetic analysis of Ophidiomyces ophidiicola, the causative agent of snake fungal disease, indicates recent introductions to the USA.</title>
        <authorList>
            <person name="Ladner J.T."/>
            <person name="Palmer J.M."/>
            <person name="Ettinger C.L."/>
            <person name="Stajich J.E."/>
            <person name="Farrell T.M."/>
            <person name="Glorioso B.M."/>
            <person name="Lawson B."/>
            <person name="Price S.J."/>
            <person name="Stengle A.G."/>
            <person name="Grear D.A."/>
            <person name="Lorch J.M."/>
        </authorList>
    </citation>
    <scope>NUCLEOTIDE SEQUENCE</scope>
    <source>
        <strain evidence="1">NWHC 24266-5</strain>
    </source>
</reference>
<accession>A0ACB8UQ52</accession>
<evidence type="ECO:0000313" key="1">
    <source>
        <dbReference type="EMBL" id="KAI2382877.1"/>
    </source>
</evidence>
<proteinExistence type="predicted"/>
<organism evidence="1">
    <name type="scientific">Ophidiomyces ophidiicola</name>
    <dbReference type="NCBI Taxonomy" id="1387563"/>
    <lineage>
        <taxon>Eukaryota</taxon>
        <taxon>Fungi</taxon>
        <taxon>Dikarya</taxon>
        <taxon>Ascomycota</taxon>
        <taxon>Pezizomycotina</taxon>
        <taxon>Eurotiomycetes</taxon>
        <taxon>Eurotiomycetidae</taxon>
        <taxon>Onygenales</taxon>
        <taxon>Onygenaceae</taxon>
        <taxon>Ophidiomyces</taxon>
    </lineage>
</organism>
<sequence length="319" mass="36799">MPDTTAPELENARKSSSTRTQSPVAPIPTPDYLANAHQEPVVASFPRPLLVILDMNGTLIYRNKSRPATSFIKRPYLDVFLRHLFERYKVMIWTSATPLTVREIVRKLFAPEVKSDNFVSVWARDKLDLSKKQYIDKVQVYKKLEKVWNDDFIQSKYPEVRDDLTNEQSSWSQSNTVLIDDNKLKAAGQPHNIIDIPEFTNDMAVDEKEILITVLRQLRILAMQHDVSRKLRQWGEMKKTADASLSVAQFWRTQLNKDEKELGLDEEIMLLETQTDVSESVSKWNNAESTNKKKKKKKKKKKAKKRGKSTMQAMTTSAS</sequence>
<comment type="caution">
    <text evidence="1">The sequence shown here is derived from an EMBL/GenBank/DDBJ whole genome shotgun (WGS) entry which is preliminary data.</text>
</comment>
<gene>
    <name evidence="1" type="ORF">LOY88_005649</name>
</gene>
<protein>
    <submittedName>
        <fullName evidence="1">Uncharacterized protein</fullName>
    </submittedName>
</protein>